<dbReference type="InterPro" id="IPR005586">
    <property type="entry name" value="ABC_trans_aux"/>
</dbReference>
<accession>A0A8K0V9D1</accession>
<dbReference type="Pfam" id="PF03886">
    <property type="entry name" value="ABC_trans_aux"/>
    <property type="match status" value="1"/>
</dbReference>
<protein>
    <submittedName>
        <fullName evidence="3">Membrane integrity-associated transporter subunit PqiC</fullName>
    </submittedName>
</protein>
<feature type="chain" id="PRO_5035443697" evidence="1">
    <location>
        <begin position="28"/>
        <end position="208"/>
    </location>
</feature>
<proteinExistence type="predicted"/>
<feature type="domain" description="ABC-type transport auxiliary lipoprotein component" evidence="2">
    <location>
        <begin position="34"/>
        <end position="194"/>
    </location>
</feature>
<dbReference type="EMBL" id="JAESVN010000003">
    <property type="protein sequence ID" value="MBL4917531.1"/>
    <property type="molecule type" value="Genomic_DNA"/>
</dbReference>
<keyword evidence="4" id="KW-1185">Reference proteome</keyword>
<dbReference type="Proteomes" id="UP000648908">
    <property type="component" value="Unassembled WGS sequence"/>
</dbReference>
<keyword evidence="1" id="KW-0732">Signal</keyword>
<organism evidence="3 4">
    <name type="scientific">Szabonella alba</name>
    <dbReference type="NCBI Taxonomy" id="2804194"/>
    <lineage>
        <taxon>Bacteria</taxon>
        <taxon>Pseudomonadati</taxon>
        <taxon>Pseudomonadota</taxon>
        <taxon>Alphaproteobacteria</taxon>
        <taxon>Rhodobacterales</taxon>
        <taxon>Paracoccaceae</taxon>
        <taxon>Szabonella</taxon>
    </lineage>
</organism>
<feature type="signal peptide" evidence="1">
    <location>
        <begin position="1"/>
        <end position="27"/>
    </location>
</feature>
<reference evidence="3" key="1">
    <citation type="submission" date="2021-01" db="EMBL/GenBank/DDBJ databases">
        <title>Tabrizicola alba sp. nov. a motile alkaliphilic bacterium isolated from a soda lake.</title>
        <authorList>
            <person name="Szuroczki S."/>
            <person name="Abbaszade G."/>
            <person name="Schumann P."/>
            <person name="Toth E."/>
        </authorList>
    </citation>
    <scope>NUCLEOTIDE SEQUENCE</scope>
    <source>
        <strain evidence="3">DMG-N-6</strain>
    </source>
</reference>
<gene>
    <name evidence="3" type="ORF">JL811_09885</name>
</gene>
<dbReference type="SUPFAM" id="SSF159594">
    <property type="entry name" value="XCC0632-like"/>
    <property type="match status" value="1"/>
</dbReference>
<name>A0A8K0V9D1_9RHOB</name>
<evidence type="ECO:0000259" key="2">
    <source>
        <dbReference type="Pfam" id="PF03886"/>
    </source>
</evidence>
<evidence type="ECO:0000313" key="3">
    <source>
        <dbReference type="EMBL" id="MBL4917531.1"/>
    </source>
</evidence>
<dbReference type="RefSeq" id="WP_202688436.1">
    <property type="nucleotide sequence ID" value="NZ_JAESVN010000003.1"/>
</dbReference>
<evidence type="ECO:0000256" key="1">
    <source>
        <dbReference type="SAM" id="SignalP"/>
    </source>
</evidence>
<evidence type="ECO:0000313" key="4">
    <source>
        <dbReference type="Proteomes" id="UP000648908"/>
    </source>
</evidence>
<dbReference type="Gene3D" id="3.40.50.10610">
    <property type="entry name" value="ABC-type transport auxiliary lipoprotein component"/>
    <property type="match status" value="1"/>
</dbReference>
<sequence>MLRLTLISLTCAALLPGCAAISALSGAATPLENYDLAAPVDAPQARRSLARQLVVEIPTAPGALMTERILIRPRPLQAQYLPDGQWASEAPVMMQTLILRTLEDSNGFRYVGRRPLGSFGDFVLISELTDLQAEAQPEGDGATIRVRLTARVVRESDAAVIASRTFNAAAASATTETLDLVDGFNTASQSMLRDLSAWVLTTTGAGAR</sequence>
<dbReference type="AlphaFoldDB" id="A0A8K0V9D1"/>
<comment type="caution">
    <text evidence="3">The sequence shown here is derived from an EMBL/GenBank/DDBJ whole genome shotgun (WGS) entry which is preliminary data.</text>
</comment>